<protein>
    <submittedName>
        <fullName evidence="2">HD domain-containing phosphohydrolase</fullName>
    </submittedName>
</protein>
<feature type="domain" description="HD-GYP" evidence="1">
    <location>
        <begin position="94"/>
        <end position="297"/>
    </location>
</feature>
<evidence type="ECO:0000259" key="1">
    <source>
        <dbReference type="PROSITE" id="PS51832"/>
    </source>
</evidence>
<dbReference type="Proteomes" id="UP001451571">
    <property type="component" value="Chromosome"/>
</dbReference>
<gene>
    <name evidence="2" type="ORF">V6984_21935</name>
</gene>
<dbReference type="RefSeq" id="WP_342757721.1">
    <property type="nucleotide sequence ID" value="NZ_CP146256.1"/>
</dbReference>
<dbReference type="PROSITE" id="PS51832">
    <property type="entry name" value="HD_GYP"/>
    <property type="match status" value="1"/>
</dbReference>
<dbReference type="CDD" id="cd00077">
    <property type="entry name" value="HDc"/>
    <property type="match status" value="1"/>
</dbReference>
<dbReference type="PANTHER" id="PTHR43155:SF2">
    <property type="entry name" value="CYCLIC DI-GMP PHOSPHODIESTERASE PA4108"/>
    <property type="match status" value="1"/>
</dbReference>
<dbReference type="SUPFAM" id="SSF109604">
    <property type="entry name" value="HD-domain/PDEase-like"/>
    <property type="match status" value="1"/>
</dbReference>
<accession>A0ABZ3EXS6</accession>
<dbReference type="Pfam" id="PF13487">
    <property type="entry name" value="HD_5"/>
    <property type="match status" value="1"/>
</dbReference>
<dbReference type="Gene3D" id="1.10.3210.10">
    <property type="entry name" value="Hypothetical protein af1432"/>
    <property type="match status" value="1"/>
</dbReference>
<proteinExistence type="predicted"/>
<dbReference type="PANTHER" id="PTHR43155">
    <property type="entry name" value="CYCLIC DI-GMP PHOSPHODIESTERASE PA4108-RELATED"/>
    <property type="match status" value="1"/>
</dbReference>
<sequence>MKVCDISNLSGGEILSRPIMTLDYQVLLAEGTILRKEYIEKLIELGIREVYIREEINTQEVVLLKDEIENNFKEKVKTIIEKHTYTHSKELVELSKTADNIIKNLLEEEEVIEKIYDIKERIADIYEHSITICSLAILTSLKMKIPQDRIHDIGVACLLHDLGLRYLTIDYMNKKLEQLSELELSEYKKHPVYGYSALKNEPWISELGKNIILYHHERLDGSGYPLKATDIPMEARIVNVCDAFDEMICGIGCERIKVHEAIDHLRKNKDIMYDGKIIDTFLEFTAVYPAGSYVLTNEGEIGIVLRQNKNMPDKPFIKIIYDNKGETVLQDIVKDLSVYDNIYIERVMENNRKEEQGND</sequence>
<name>A0ABZ3EXS6_9FIRM</name>
<evidence type="ECO:0000313" key="2">
    <source>
        <dbReference type="EMBL" id="XAH74127.1"/>
    </source>
</evidence>
<keyword evidence="3" id="KW-1185">Reference proteome</keyword>
<dbReference type="InterPro" id="IPR037522">
    <property type="entry name" value="HD_GYP_dom"/>
</dbReference>
<organism evidence="2 3">
    <name type="scientific">Kineothrix sedimenti</name>
    <dbReference type="NCBI Taxonomy" id="3123317"/>
    <lineage>
        <taxon>Bacteria</taxon>
        <taxon>Bacillati</taxon>
        <taxon>Bacillota</taxon>
        <taxon>Clostridia</taxon>
        <taxon>Lachnospirales</taxon>
        <taxon>Lachnospiraceae</taxon>
        <taxon>Kineothrix</taxon>
    </lineage>
</organism>
<dbReference type="InterPro" id="IPR003607">
    <property type="entry name" value="HD/PDEase_dom"/>
</dbReference>
<dbReference type="EMBL" id="CP146256">
    <property type="protein sequence ID" value="XAH74127.1"/>
    <property type="molecule type" value="Genomic_DNA"/>
</dbReference>
<evidence type="ECO:0000313" key="3">
    <source>
        <dbReference type="Proteomes" id="UP001451571"/>
    </source>
</evidence>
<reference evidence="2 3" key="1">
    <citation type="submission" date="2024-02" db="EMBL/GenBank/DDBJ databases">
        <title>Bacterial strain from lacustrine sediment.</title>
        <authorList>
            <person name="Petit C."/>
            <person name="Fadhlaoui K."/>
        </authorList>
    </citation>
    <scope>NUCLEOTIDE SEQUENCE [LARGE SCALE GENOMIC DNA]</scope>
    <source>
        <strain evidence="2 3">IPX-CK</strain>
    </source>
</reference>